<comment type="caution">
    <text evidence="1">The sequence shown here is derived from an EMBL/GenBank/DDBJ whole genome shotgun (WGS) entry which is preliminary data.</text>
</comment>
<dbReference type="EMBL" id="CM039435">
    <property type="protein sequence ID" value="KAI4317203.1"/>
    <property type="molecule type" value="Genomic_DNA"/>
</dbReference>
<protein>
    <submittedName>
        <fullName evidence="1">Uncharacterized protein</fullName>
    </submittedName>
</protein>
<organism evidence="1 2">
    <name type="scientific">Bauhinia variegata</name>
    <name type="common">Purple orchid tree</name>
    <name type="synonym">Phanera variegata</name>
    <dbReference type="NCBI Taxonomy" id="167791"/>
    <lineage>
        <taxon>Eukaryota</taxon>
        <taxon>Viridiplantae</taxon>
        <taxon>Streptophyta</taxon>
        <taxon>Embryophyta</taxon>
        <taxon>Tracheophyta</taxon>
        <taxon>Spermatophyta</taxon>
        <taxon>Magnoliopsida</taxon>
        <taxon>eudicotyledons</taxon>
        <taxon>Gunneridae</taxon>
        <taxon>Pentapetalae</taxon>
        <taxon>rosids</taxon>
        <taxon>fabids</taxon>
        <taxon>Fabales</taxon>
        <taxon>Fabaceae</taxon>
        <taxon>Cercidoideae</taxon>
        <taxon>Cercideae</taxon>
        <taxon>Bauhiniinae</taxon>
        <taxon>Bauhinia</taxon>
    </lineage>
</organism>
<name>A0ACB9LZI2_BAUVA</name>
<gene>
    <name evidence="1" type="ORF">L6164_025094</name>
</gene>
<proteinExistence type="predicted"/>
<keyword evidence="2" id="KW-1185">Reference proteome</keyword>
<evidence type="ECO:0000313" key="1">
    <source>
        <dbReference type="EMBL" id="KAI4317203.1"/>
    </source>
</evidence>
<sequence length="124" mass="14870">MRVIGTKTVERSITRYVSECRWGLLMMVILYYECAEFRVINDDPKYVRLVWLMQNSLFWFGIAFSRHFLRFRSQEFKARYVETNIHGLSLYAVVPGERESEYNVHRHCYFLEQMVKAISKLLGS</sequence>
<reference evidence="1 2" key="1">
    <citation type="journal article" date="2022" name="DNA Res.">
        <title>Chromosomal-level genome assembly of the orchid tree Bauhinia variegata (Leguminosae; Cercidoideae) supports the allotetraploid origin hypothesis of Bauhinia.</title>
        <authorList>
            <person name="Zhong Y."/>
            <person name="Chen Y."/>
            <person name="Zheng D."/>
            <person name="Pang J."/>
            <person name="Liu Y."/>
            <person name="Luo S."/>
            <person name="Meng S."/>
            <person name="Qian L."/>
            <person name="Wei D."/>
            <person name="Dai S."/>
            <person name="Zhou R."/>
        </authorList>
    </citation>
    <scope>NUCLEOTIDE SEQUENCE [LARGE SCALE GENOMIC DNA]</scope>
    <source>
        <strain evidence="1">BV-YZ2020</strain>
    </source>
</reference>
<accession>A0ACB9LZI2</accession>
<evidence type="ECO:0000313" key="2">
    <source>
        <dbReference type="Proteomes" id="UP000828941"/>
    </source>
</evidence>
<dbReference type="Proteomes" id="UP000828941">
    <property type="component" value="Chromosome 10"/>
</dbReference>